<reference evidence="1 2" key="1">
    <citation type="submission" date="2023-06" db="EMBL/GenBank/DDBJ databases">
        <title>Actinomycetospora Odt1-22.</title>
        <authorList>
            <person name="Supong K."/>
        </authorList>
    </citation>
    <scope>NUCLEOTIDE SEQUENCE [LARGE SCALE GENOMIC DNA]</scope>
    <source>
        <strain evidence="1 2">Odt1-22</strain>
    </source>
</reference>
<organism evidence="1 2">
    <name type="scientific">Actinomycetospora termitidis</name>
    <dbReference type="NCBI Taxonomy" id="3053470"/>
    <lineage>
        <taxon>Bacteria</taxon>
        <taxon>Bacillati</taxon>
        <taxon>Actinomycetota</taxon>
        <taxon>Actinomycetes</taxon>
        <taxon>Pseudonocardiales</taxon>
        <taxon>Pseudonocardiaceae</taxon>
        <taxon>Actinomycetospora</taxon>
    </lineage>
</organism>
<keyword evidence="2" id="KW-1185">Reference proteome</keyword>
<dbReference type="Gene3D" id="1.10.357.10">
    <property type="entry name" value="Tetracycline Repressor, domain 2"/>
    <property type="match status" value="1"/>
</dbReference>
<accession>A0ABT7M138</accession>
<evidence type="ECO:0008006" key="3">
    <source>
        <dbReference type="Google" id="ProtNLM"/>
    </source>
</evidence>
<gene>
    <name evidence="1" type="ORF">QRT03_00165</name>
</gene>
<comment type="caution">
    <text evidence="1">The sequence shown here is derived from an EMBL/GenBank/DDBJ whole genome shotgun (WGS) entry which is preliminary data.</text>
</comment>
<sequence length="116" mass="12933">MLDSLREVVRNRTTVEERLRAALGAYLETFADKPHAAYLWFEYWVAVGRRGNTAAITSMLADVEAFLDELLPGEAQLGARDVLSWLLGTVVQQQARPRSAADLDAELDRFVRVLAG</sequence>
<evidence type="ECO:0000313" key="2">
    <source>
        <dbReference type="Proteomes" id="UP001231924"/>
    </source>
</evidence>
<dbReference type="EMBL" id="JASVWF010000001">
    <property type="protein sequence ID" value="MDL5154360.1"/>
    <property type="molecule type" value="Genomic_DNA"/>
</dbReference>
<dbReference type="Proteomes" id="UP001231924">
    <property type="component" value="Unassembled WGS sequence"/>
</dbReference>
<dbReference type="RefSeq" id="WP_286050390.1">
    <property type="nucleotide sequence ID" value="NZ_JASVWF010000001.1"/>
</dbReference>
<proteinExistence type="predicted"/>
<protein>
    <recommendedName>
        <fullName evidence="3">TetR family transcriptional regulator</fullName>
    </recommendedName>
</protein>
<evidence type="ECO:0000313" key="1">
    <source>
        <dbReference type="EMBL" id="MDL5154360.1"/>
    </source>
</evidence>
<name>A0ABT7M138_9PSEU</name>